<keyword evidence="3" id="KW-1185">Reference proteome</keyword>
<dbReference type="Proteomes" id="UP000198977">
    <property type="component" value="Unassembled WGS sequence"/>
</dbReference>
<dbReference type="OrthoDB" id="7861358at2"/>
<sequence length="122" mass="12737">MKKNKKPSTPSVSSAETDPAGKPAAKKQAQDSPPTPNDLDQGVDRPGFDLGGSSGDTHAGTGLGLGKDAFDTPSNRRLPGRRLDNDLTIPRWGGPEPHGPTASDQKTTGAKTPSTPEKKKVR</sequence>
<feature type="compositionally biased region" description="Polar residues" evidence="1">
    <location>
        <begin position="102"/>
        <end position="115"/>
    </location>
</feature>
<name>A0A1I2H7S3_9RHOB</name>
<evidence type="ECO:0000256" key="1">
    <source>
        <dbReference type="SAM" id="MobiDB-lite"/>
    </source>
</evidence>
<organism evidence="2 3">
    <name type="scientific">Sulfitobacter brevis</name>
    <dbReference type="NCBI Taxonomy" id="74348"/>
    <lineage>
        <taxon>Bacteria</taxon>
        <taxon>Pseudomonadati</taxon>
        <taxon>Pseudomonadota</taxon>
        <taxon>Alphaproteobacteria</taxon>
        <taxon>Rhodobacterales</taxon>
        <taxon>Roseobacteraceae</taxon>
        <taxon>Sulfitobacter</taxon>
    </lineage>
</organism>
<protein>
    <submittedName>
        <fullName evidence="2">Uncharacterized protein</fullName>
    </submittedName>
</protein>
<proteinExistence type="predicted"/>
<accession>A0A1I2H7S3</accession>
<feature type="compositionally biased region" description="Polar residues" evidence="1">
    <location>
        <begin position="7"/>
        <end position="16"/>
    </location>
</feature>
<evidence type="ECO:0000313" key="3">
    <source>
        <dbReference type="Proteomes" id="UP000198977"/>
    </source>
</evidence>
<dbReference type="EMBL" id="FOMW01000040">
    <property type="protein sequence ID" value="SFF25628.1"/>
    <property type="molecule type" value="Genomic_DNA"/>
</dbReference>
<reference evidence="3" key="1">
    <citation type="submission" date="2016-10" db="EMBL/GenBank/DDBJ databases">
        <authorList>
            <person name="Varghese N."/>
            <person name="Submissions S."/>
        </authorList>
    </citation>
    <scope>NUCLEOTIDE SEQUENCE [LARGE SCALE GENOMIC DNA]</scope>
    <source>
        <strain evidence="3">DSM 11443</strain>
    </source>
</reference>
<dbReference type="RefSeq" id="WP_093925593.1">
    <property type="nucleotide sequence ID" value="NZ_FOMW01000040.1"/>
</dbReference>
<evidence type="ECO:0000313" key="2">
    <source>
        <dbReference type="EMBL" id="SFF25628.1"/>
    </source>
</evidence>
<dbReference type="AlphaFoldDB" id="A0A1I2H7S3"/>
<gene>
    <name evidence="2" type="ORF">SAMN04488523_1406</name>
</gene>
<feature type="region of interest" description="Disordered" evidence="1">
    <location>
        <begin position="1"/>
        <end position="122"/>
    </location>
</feature>